<dbReference type="SUPFAM" id="SSF103506">
    <property type="entry name" value="Mitochondrial carrier"/>
    <property type="match status" value="1"/>
</dbReference>
<evidence type="ECO:0000313" key="18">
    <source>
        <dbReference type="Proteomes" id="UP000834106"/>
    </source>
</evidence>
<dbReference type="PRINTS" id="PR00926">
    <property type="entry name" value="MITOCARRIER"/>
</dbReference>
<keyword evidence="15" id="KW-0732">Signal</keyword>
<feature type="repeat" description="Solcar" evidence="12">
    <location>
        <begin position="889"/>
        <end position="977"/>
    </location>
</feature>
<name>A0AAD2DW60_9LAMI</name>
<dbReference type="PROSITE" id="PS50222">
    <property type="entry name" value="EF_HAND_2"/>
    <property type="match status" value="4"/>
</dbReference>
<dbReference type="PANTHER" id="PTHR33390:SF1">
    <property type="entry name" value="STRESS UP-REGULATED NOD 19 PROTEIN"/>
    <property type="match status" value="1"/>
</dbReference>
<reference evidence="17" key="1">
    <citation type="submission" date="2023-05" db="EMBL/GenBank/DDBJ databases">
        <authorList>
            <person name="Huff M."/>
        </authorList>
    </citation>
    <scope>NUCLEOTIDE SEQUENCE</scope>
</reference>
<dbReference type="PANTHER" id="PTHR33390">
    <property type="entry name" value="STRESS UP-REGULATED NOD 19 PROTEIN"/>
    <property type="match status" value="1"/>
</dbReference>
<keyword evidence="9 14" id="KW-1133">Transmembrane helix</keyword>
<feature type="domain" description="EF-hand" evidence="16">
    <location>
        <begin position="629"/>
        <end position="664"/>
    </location>
</feature>
<dbReference type="InterPro" id="IPR023395">
    <property type="entry name" value="MCP_dom_sf"/>
</dbReference>
<evidence type="ECO:0000256" key="7">
    <source>
        <dbReference type="ARBA" id="ARBA00022792"/>
    </source>
</evidence>
<feature type="transmembrane region" description="Helical" evidence="14">
    <location>
        <begin position="429"/>
        <end position="453"/>
    </location>
</feature>
<dbReference type="InterPro" id="IPR011692">
    <property type="entry name" value="Stress_up-reg_Nod19"/>
</dbReference>
<dbReference type="GO" id="GO:0005743">
    <property type="term" value="C:mitochondrial inner membrane"/>
    <property type="evidence" value="ECO:0007669"/>
    <property type="project" value="UniProtKB-SubCell"/>
</dbReference>
<feature type="repeat" description="Solcar" evidence="12">
    <location>
        <begin position="696"/>
        <end position="779"/>
    </location>
</feature>
<evidence type="ECO:0000256" key="12">
    <source>
        <dbReference type="PROSITE-ProRule" id="PRU00282"/>
    </source>
</evidence>
<dbReference type="Gene3D" id="1.50.40.10">
    <property type="entry name" value="Mitochondrial carrier domain"/>
    <property type="match status" value="1"/>
</dbReference>
<dbReference type="InterPro" id="IPR002048">
    <property type="entry name" value="EF_hand_dom"/>
</dbReference>
<dbReference type="AlphaFoldDB" id="A0AAD2DW60"/>
<keyword evidence="4 12" id="KW-0812">Transmembrane</keyword>
<evidence type="ECO:0000256" key="5">
    <source>
        <dbReference type="ARBA" id="ARBA00022723"/>
    </source>
</evidence>
<evidence type="ECO:0000256" key="10">
    <source>
        <dbReference type="ARBA" id="ARBA00023128"/>
    </source>
</evidence>
<keyword evidence="10" id="KW-0496">Mitochondrion</keyword>
<organism evidence="17 18">
    <name type="scientific">Fraxinus pennsylvanica</name>
    <dbReference type="NCBI Taxonomy" id="56036"/>
    <lineage>
        <taxon>Eukaryota</taxon>
        <taxon>Viridiplantae</taxon>
        <taxon>Streptophyta</taxon>
        <taxon>Embryophyta</taxon>
        <taxon>Tracheophyta</taxon>
        <taxon>Spermatophyta</taxon>
        <taxon>Magnoliopsida</taxon>
        <taxon>eudicotyledons</taxon>
        <taxon>Gunneridae</taxon>
        <taxon>Pentapetalae</taxon>
        <taxon>asterids</taxon>
        <taxon>lamiids</taxon>
        <taxon>Lamiales</taxon>
        <taxon>Oleaceae</taxon>
        <taxon>Oleeae</taxon>
        <taxon>Fraxinus</taxon>
    </lineage>
</organism>
<comment type="subcellular location">
    <subcellularLocation>
        <location evidence="1">Mitochondrion inner membrane</location>
        <topology evidence="1">Multi-pass membrane protein</topology>
    </subcellularLocation>
</comment>
<proteinExistence type="inferred from homology"/>
<keyword evidence="8" id="KW-0106">Calcium</keyword>
<evidence type="ECO:0000256" key="15">
    <source>
        <dbReference type="SAM" id="SignalP"/>
    </source>
</evidence>
<feature type="chain" id="PRO_5042091807" description="EF-hand domain-containing protein" evidence="15">
    <location>
        <begin position="24"/>
        <end position="981"/>
    </location>
</feature>
<accession>A0AAD2DW60</accession>
<evidence type="ECO:0000259" key="16">
    <source>
        <dbReference type="PROSITE" id="PS50222"/>
    </source>
</evidence>
<feature type="transmembrane region" description="Helical" evidence="14">
    <location>
        <begin position="892"/>
        <end position="915"/>
    </location>
</feature>
<evidence type="ECO:0000256" key="1">
    <source>
        <dbReference type="ARBA" id="ARBA00004448"/>
    </source>
</evidence>
<dbReference type="GO" id="GO:0035435">
    <property type="term" value="P:phosphate ion transmembrane transport"/>
    <property type="evidence" value="ECO:0007669"/>
    <property type="project" value="UniProtKB-ARBA"/>
</dbReference>
<dbReference type="InterPro" id="IPR018108">
    <property type="entry name" value="MCP_transmembrane"/>
</dbReference>
<evidence type="ECO:0000256" key="3">
    <source>
        <dbReference type="ARBA" id="ARBA00022448"/>
    </source>
</evidence>
<keyword evidence="11 12" id="KW-0472">Membrane</keyword>
<evidence type="ECO:0000256" key="2">
    <source>
        <dbReference type="ARBA" id="ARBA00006375"/>
    </source>
</evidence>
<feature type="domain" description="EF-hand" evidence="16">
    <location>
        <begin position="526"/>
        <end position="561"/>
    </location>
</feature>
<comment type="similarity">
    <text evidence="2">Belongs to the mitochondrial carrier (TC 2.A.29) family.</text>
</comment>
<feature type="region of interest" description="Disordered" evidence="13">
    <location>
        <begin position="487"/>
        <end position="507"/>
    </location>
</feature>
<keyword evidence="5" id="KW-0479">Metal-binding</keyword>
<dbReference type="GO" id="GO:0005315">
    <property type="term" value="F:phosphate transmembrane transporter activity"/>
    <property type="evidence" value="ECO:0007669"/>
    <property type="project" value="UniProtKB-ARBA"/>
</dbReference>
<dbReference type="FunFam" id="1.10.238.10:FF:000370">
    <property type="entry name" value="Mitochondrial substrate carrier family protein"/>
    <property type="match status" value="1"/>
</dbReference>
<dbReference type="InterPro" id="IPR002067">
    <property type="entry name" value="MCP"/>
</dbReference>
<dbReference type="InterPro" id="IPR011992">
    <property type="entry name" value="EF-hand-dom_pair"/>
</dbReference>
<keyword evidence="3" id="KW-0813">Transport</keyword>
<dbReference type="Pfam" id="PF07712">
    <property type="entry name" value="SURNod19"/>
    <property type="match status" value="1"/>
</dbReference>
<feature type="domain" description="EF-hand" evidence="16">
    <location>
        <begin position="598"/>
        <end position="628"/>
    </location>
</feature>
<dbReference type="SMART" id="SM00054">
    <property type="entry name" value="EFh"/>
    <property type="match status" value="4"/>
</dbReference>
<evidence type="ECO:0000256" key="4">
    <source>
        <dbReference type="ARBA" id="ARBA00022692"/>
    </source>
</evidence>
<evidence type="ECO:0000256" key="9">
    <source>
        <dbReference type="ARBA" id="ARBA00022989"/>
    </source>
</evidence>
<dbReference type="Pfam" id="PF13499">
    <property type="entry name" value="EF-hand_7"/>
    <property type="match status" value="2"/>
</dbReference>
<dbReference type="GO" id="GO:0005347">
    <property type="term" value="F:ATP transmembrane transporter activity"/>
    <property type="evidence" value="ECO:0007669"/>
    <property type="project" value="UniProtKB-ARBA"/>
</dbReference>
<dbReference type="PROSITE" id="PS50920">
    <property type="entry name" value="SOLCAR"/>
    <property type="match status" value="3"/>
</dbReference>
<evidence type="ECO:0000256" key="13">
    <source>
        <dbReference type="SAM" id="MobiDB-lite"/>
    </source>
</evidence>
<dbReference type="InterPro" id="IPR018247">
    <property type="entry name" value="EF_Hand_1_Ca_BS"/>
</dbReference>
<dbReference type="GO" id="GO:0005509">
    <property type="term" value="F:calcium ion binding"/>
    <property type="evidence" value="ECO:0007669"/>
    <property type="project" value="InterPro"/>
</dbReference>
<dbReference type="SUPFAM" id="SSF47473">
    <property type="entry name" value="EF-hand"/>
    <property type="match status" value="1"/>
</dbReference>
<keyword evidence="7" id="KW-0999">Mitochondrion inner membrane</keyword>
<dbReference type="EMBL" id="OU503043">
    <property type="protein sequence ID" value="CAI9766181.1"/>
    <property type="molecule type" value="Genomic_DNA"/>
</dbReference>
<dbReference type="FunFam" id="1.50.40.10:FF:000067">
    <property type="entry name" value="Mitochondrial substrate carrier family protein"/>
    <property type="match status" value="1"/>
</dbReference>
<evidence type="ECO:0000256" key="8">
    <source>
        <dbReference type="ARBA" id="ARBA00022837"/>
    </source>
</evidence>
<dbReference type="Proteomes" id="UP000834106">
    <property type="component" value="Chromosome 8"/>
</dbReference>
<sequence length="981" mass="109404">MVCTSYWWLSCLAILLLITTVKSSEQPHLSNENGVKTAVFLSPKFVLEPGSVSDKEYYDIDFPRGHIALKSFNAEVIDEAGNPVPLYETYLHHWVVLRYHQRKGVNIRKYHGKRGFDQSDYVIVRNNGVCDRGLSHYFGIGSETRKTATHVPDPYGIEIGNQAEIPDGYEEKWMVNVHVIDTRGVRDRLGCTECRCDLYNITVDKHGRVLPPDYYGGLECCYDETKCTVKEGFQGVKRSLYLRYTVKYIDWDASIVPVKIYVLDVTDVWTRPDESRGVRSRHYCQVEYDVESCDIGMANDGCIHTKRVNVSLPTSGDVIYGVAHQHAGGIGSTLYGEDGRVICSSNPVYGEGNEAGNEAGYIVGMSTCYPSPGSVKISDGELLTLVSNYSRAQGHTGVMGLFYLLVADSSTKPDTALHSSTQVHEETKIFIPGLGVIVFGVIFILVLIFAFGIKSKKEEGKRSPNQRQGSFPRILLGEGHVNVPAMASAGTEQEKKARSGGCNPVKKPGPVSLDHVLSALRETKEERDSRIRSLFSFFDSNNVGYLDSAQIEKGLSALQIPEDYKYAKELLNVCDENQDGRVDYQEFRKYMDDKELELYRIFQAIDVEHNGCILPEELWDALVKAGIEMDDDELAHFVEHVDKDNNGIITFEEWRDFLLLYPHDATIENIYRYLHRIYLVDIGDQAVIPEGISKHVHATKYLIAGGVAGAASRTATAPLDRLKVVLQVQTDRAAIIPAVKKLWKEGGFWGFFRGNGLNVLKVAPESAIKFYTYETLKTIIGDAKGEKQEDIGTVGRLLAGGLAGAVAQTSIYPMDLVKTRLQTYACERGNVPSLRKLSKDIWVQEGPRAFYRGLVPSLLGMIPYAGIDLAAYETLKDMSKKYILHEGDPGPLVQLGCGTISGALGATCVYPLQVIRTRMQAQRMNTDAAYQGMSDVFYRTFQREGLRGFYKGLFPNLLKVVPAASITYLVYESMKKSLELE</sequence>
<evidence type="ECO:0000256" key="11">
    <source>
        <dbReference type="ARBA" id="ARBA00023136"/>
    </source>
</evidence>
<evidence type="ECO:0000256" key="14">
    <source>
        <dbReference type="SAM" id="Phobius"/>
    </source>
</evidence>
<evidence type="ECO:0000313" key="17">
    <source>
        <dbReference type="EMBL" id="CAI9766181.1"/>
    </source>
</evidence>
<keyword evidence="6" id="KW-0677">Repeat</keyword>
<feature type="transmembrane region" description="Helical" evidence="14">
    <location>
        <begin position="849"/>
        <end position="872"/>
    </location>
</feature>
<dbReference type="FunFam" id="1.10.238.10:FF:000138">
    <property type="entry name" value="Calcium-binding mitochondrial carrier protein SCaMC-1"/>
    <property type="match status" value="1"/>
</dbReference>
<dbReference type="Gene3D" id="1.10.238.10">
    <property type="entry name" value="EF-hand"/>
    <property type="match status" value="1"/>
</dbReference>
<evidence type="ECO:0000256" key="6">
    <source>
        <dbReference type="ARBA" id="ARBA00022737"/>
    </source>
</evidence>
<keyword evidence="18" id="KW-1185">Reference proteome</keyword>
<protein>
    <recommendedName>
        <fullName evidence="16">EF-hand domain-containing protein</fullName>
    </recommendedName>
</protein>
<gene>
    <name evidence="17" type="ORF">FPE_LOCUS13611</name>
</gene>
<dbReference type="Pfam" id="PF00153">
    <property type="entry name" value="Mito_carr"/>
    <property type="match status" value="3"/>
</dbReference>
<feature type="signal peptide" evidence="15">
    <location>
        <begin position="1"/>
        <end position="23"/>
    </location>
</feature>
<dbReference type="GO" id="GO:0015217">
    <property type="term" value="F:ADP transmembrane transporter activity"/>
    <property type="evidence" value="ECO:0007669"/>
    <property type="project" value="UniProtKB-ARBA"/>
</dbReference>
<feature type="repeat" description="Solcar" evidence="12">
    <location>
        <begin position="791"/>
        <end position="878"/>
    </location>
</feature>
<feature type="domain" description="EF-hand" evidence="16">
    <location>
        <begin position="562"/>
        <end position="597"/>
    </location>
</feature>
<dbReference type="PROSITE" id="PS00018">
    <property type="entry name" value="EF_HAND_1"/>
    <property type="match status" value="2"/>
</dbReference>
<dbReference type="GO" id="GO:0080122">
    <property type="term" value="F:AMP transmembrane transporter activity"/>
    <property type="evidence" value="ECO:0007669"/>
    <property type="project" value="UniProtKB-ARBA"/>
</dbReference>